<evidence type="ECO:0000259" key="2">
    <source>
        <dbReference type="Pfam" id="PF02481"/>
    </source>
</evidence>
<dbReference type="AlphaFoldDB" id="A0A2H0UFA6"/>
<gene>
    <name evidence="4" type="primary">dprA</name>
    <name evidence="4" type="ORF">COU15_02510</name>
</gene>
<dbReference type="Gene3D" id="3.40.50.450">
    <property type="match status" value="1"/>
</dbReference>
<evidence type="ECO:0000313" key="5">
    <source>
        <dbReference type="Proteomes" id="UP000229315"/>
    </source>
</evidence>
<accession>A0A2H0UFA6</accession>
<reference evidence="5" key="1">
    <citation type="submission" date="2017-09" db="EMBL/GenBank/DDBJ databases">
        <title>Depth-based differentiation of microbial function through sediment-hosted aquifers and enrichment of novel symbionts in the deep terrestrial subsurface.</title>
        <authorList>
            <person name="Probst A.J."/>
            <person name="Ladd B."/>
            <person name="Jarett J.K."/>
            <person name="Geller-Mcgrath D.E."/>
            <person name="Sieber C.M.K."/>
            <person name="Emerson J.B."/>
            <person name="Anantharaman K."/>
            <person name="Thomas B.C."/>
            <person name="Malmstrom R."/>
            <person name="Stieglmeier M."/>
            <person name="Klingl A."/>
            <person name="Woyke T."/>
            <person name="Ryan C.M."/>
            <person name="Banfield J.F."/>
        </authorList>
    </citation>
    <scope>NUCLEOTIDE SEQUENCE [LARGE SCALE GENOMIC DNA]</scope>
</reference>
<dbReference type="InterPro" id="IPR041614">
    <property type="entry name" value="DprA_WH"/>
</dbReference>
<dbReference type="EMBL" id="PFBH01000015">
    <property type="protein sequence ID" value="PIR85103.1"/>
    <property type="molecule type" value="Genomic_DNA"/>
</dbReference>
<dbReference type="InterPro" id="IPR003488">
    <property type="entry name" value="DprA"/>
</dbReference>
<feature type="domain" description="Smf/DprA SLOG" evidence="2">
    <location>
        <begin position="37"/>
        <end position="247"/>
    </location>
</feature>
<organism evidence="4 5">
    <name type="scientific">Candidatus Kaiserbacteria bacterium CG10_big_fil_rev_8_21_14_0_10_45_20</name>
    <dbReference type="NCBI Taxonomy" id="1974607"/>
    <lineage>
        <taxon>Bacteria</taxon>
        <taxon>Candidatus Kaiseribacteriota</taxon>
    </lineage>
</organism>
<dbReference type="GO" id="GO:0009294">
    <property type="term" value="P:DNA-mediated transformation"/>
    <property type="evidence" value="ECO:0007669"/>
    <property type="project" value="InterPro"/>
</dbReference>
<dbReference type="SUPFAM" id="SSF102405">
    <property type="entry name" value="MCP/YpsA-like"/>
    <property type="match status" value="1"/>
</dbReference>
<dbReference type="Pfam" id="PF17782">
    <property type="entry name" value="WHD_DprA"/>
    <property type="match status" value="1"/>
</dbReference>
<dbReference type="Pfam" id="PF02481">
    <property type="entry name" value="DNA_processg_A"/>
    <property type="match status" value="1"/>
</dbReference>
<dbReference type="Gene3D" id="1.10.10.10">
    <property type="entry name" value="Winged helix-like DNA-binding domain superfamily/Winged helix DNA-binding domain"/>
    <property type="match status" value="1"/>
</dbReference>
<evidence type="ECO:0000259" key="3">
    <source>
        <dbReference type="Pfam" id="PF17782"/>
    </source>
</evidence>
<dbReference type="PANTHER" id="PTHR43022">
    <property type="entry name" value="PROTEIN SMF"/>
    <property type="match status" value="1"/>
</dbReference>
<comment type="similarity">
    <text evidence="1">Belongs to the DprA/Smf family.</text>
</comment>
<dbReference type="NCBIfam" id="TIGR00732">
    <property type="entry name" value="dprA"/>
    <property type="match status" value="1"/>
</dbReference>
<sequence>MCFFFAPAFIKSTFSRINFISSIYFSDKIYSTMSELMRLSEDEFPVLLGEISDPPQSLWVQGSLPPPHYKFLTVVGSRRVSRYGKDACEHLVQGLAGYPISIVSGLALGVDGIAHKSALKAGLHTVAVPGSGLSEKVLYPRTHIHLAREIVAGGGALLSEFEPEEPPAQYKFGKRNRIMAGMSHAVLIIEATQKSGTLITAKLTVDYNRDLLVVPHSIFAEGGEGGHLFMKLGASPVRTSGDILDALQLTEETIAPPEMSDIEAFVYEKLSSPLPRDELIRELDMPTSEANALLLRMEINGLIKEVMGEIRKTR</sequence>
<dbReference type="InterPro" id="IPR036388">
    <property type="entry name" value="WH-like_DNA-bd_sf"/>
</dbReference>
<dbReference type="PANTHER" id="PTHR43022:SF1">
    <property type="entry name" value="PROTEIN SMF"/>
    <property type="match status" value="1"/>
</dbReference>
<comment type="caution">
    <text evidence="4">The sequence shown here is derived from an EMBL/GenBank/DDBJ whole genome shotgun (WGS) entry which is preliminary data.</text>
</comment>
<feature type="domain" description="DprA winged helix" evidence="3">
    <location>
        <begin position="255"/>
        <end position="307"/>
    </location>
</feature>
<name>A0A2H0UFA6_9BACT</name>
<evidence type="ECO:0000313" key="4">
    <source>
        <dbReference type="EMBL" id="PIR85103.1"/>
    </source>
</evidence>
<evidence type="ECO:0000256" key="1">
    <source>
        <dbReference type="ARBA" id="ARBA00006525"/>
    </source>
</evidence>
<protein>
    <submittedName>
        <fullName evidence="4">DNA-protecting protein DprA</fullName>
    </submittedName>
</protein>
<proteinExistence type="inferred from homology"/>
<dbReference type="Proteomes" id="UP000229315">
    <property type="component" value="Unassembled WGS sequence"/>
</dbReference>
<dbReference type="InterPro" id="IPR057666">
    <property type="entry name" value="DrpA_SLOG"/>
</dbReference>